<dbReference type="InterPro" id="IPR017853">
    <property type="entry name" value="GH"/>
</dbReference>
<protein>
    <recommendedName>
        <fullName evidence="3">Beta-glucuronidase</fullName>
        <ecNumber evidence="2">3.2.1.31</ecNumber>
    </recommendedName>
</protein>
<dbReference type="PANTHER" id="PTHR10066:SF67">
    <property type="entry name" value="BETA-GLUCURONIDASE"/>
    <property type="match status" value="1"/>
</dbReference>
<dbReference type="InterPro" id="IPR006101">
    <property type="entry name" value="Glyco_hydro_2"/>
</dbReference>
<keyword evidence="11" id="KW-1185">Reference proteome</keyword>
<evidence type="ECO:0000256" key="6">
    <source>
        <dbReference type="RuleBase" id="RU361154"/>
    </source>
</evidence>
<dbReference type="Pfam" id="PF00703">
    <property type="entry name" value="Glyco_hydro_2"/>
    <property type="match status" value="1"/>
</dbReference>
<feature type="domain" description="Glycoside hydrolase family 2 immunoglobulin-like beta-sandwich" evidence="7">
    <location>
        <begin position="185"/>
        <end position="277"/>
    </location>
</feature>
<dbReference type="PROSITE" id="PS00608">
    <property type="entry name" value="GLYCOSYL_HYDROL_F2_2"/>
    <property type="match status" value="1"/>
</dbReference>
<dbReference type="InterPro" id="IPR006102">
    <property type="entry name" value="Ig-like_GH2"/>
</dbReference>
<feature type="domain" description="Glycoside hydrolase family 2 catalytic" evidence="8">
    <location>
        <begin position="279"/>
        <end position="605"/>
    </location>
</feature>
<dbReference type="Gene3D" id="2.60.40.10">
    <property type="entry name" value="Immunoglobulins"/>
    <property type="match status" value="1"/>
</dbReference>
<dbReference type="EC" id="3.2.1.31" evidence="2"/>
<evidence type="ECO:0000259" key="7">
    <source>
        <dbReference type="Pfam" id="PF00703"/>
    </source>
</evidence>
<dbReference type="InterPro" id="IPR023230">
    <property type="entry name" value="Glyco_hydro_2_CS"/>
</dbReference>
<dbReference type="PRINTS" id="PR00132">
    <property type="entry name" value="GLHYDRLASE2"/>
</dbReference>
<dbReference type="Gene3D" id="3.20.20.80">
    <property type="entry name" value="Glycosidases"/>
    <property type="match status" value="1"/>
</dbReference>
<keyword evidence="5 6" id="KW-0326">Glycosidase</keyword>
<evidence type="ECO:0000256" key="3">
    <source>
        <dbReference type="ARBA" id="ARBA00016205"/>
    </source>
</evidence>
<organism evidence="10 11">
    <name type="scientific">Vibrio alfacsensis</name>
    <dbReference type="NCBI Taxonomy" id="1074311"/>
    <lineage>
        <taxon>Bacteria</taxon>
        <taxon>Pseudomonadati</taxon>
        <taxon>Pseudomonadota</taxon>
        <taxon>Gammaproteobacteria</taxon>
        <taxon>Vibrionales</taxon>
        <taxon>Vibrionaceae</taxon>
        <taxon>Vibrio</taxon>
    </lineage>
</organism>
<feature type="domain" description="Glycosyl hydrolases family 2 sugar binding" evidence="9">
    <location>
        <begin position="16"/>
        <end position="182"/>
    </location>
</feature>
<dbReference type="InterPro" id="IPR006103">
    <property type="entry name" value="Glyco_hydro_2_cat"/>
</dbReference>
<dbReference type="PANTHER" id="PTHR10066">
    <property type="entry name" value="BETA-GLUCURONIDASE"/>
    <property type="match status" value="1"/>
</dbReference>
<evidence type="ECO:0000256" key="4">
    <source>
        <dbReference type="ARBA" id="ARBA00022801"/>
    </source>
</evidence>
<dbReference type="NCBIfam" id="NF007538">
    <property type="entry name" value="PRK10150.1"/>
    <property type="match status" value="1"/>
</dbReference>
<dbReference type="SUPFAM" id="SSF49303">
    <property type="entry name" value="beta-Galactosidase/glucuronidase domain"/>
    <property type="match status" value="1"/>
</dbReference>
<evidence type="ECO:0000259" key="8">
    <source>
        <dbReference type="Pfam" id="PF02836"/>
    </source>
</evidence>
<dbReference type="GO" id="GO:0004566">
    <property type="term" value="F:beta-glucuronidase activity"/>
    <property type="evidence" value="ECO:0007669"/>
    <property type="project" value="UniProtKB-EC"/>
</dbReference>
<evidence type="ECO:0000313" key="11">
    <source>
        <dbReference type="Proteomes" id="UP000262832"/>
    </source>
</evidence>
<dbReference type="Proteomes" id="UP000262832">
    <property type="component" value="Chromosome II"/>
</dbReference>
<gene>
    <name evidence="10" type="ORF">D1115_22265</name>
</gene>
<name>A0ABM6Z044_9VIBR</name>
<dbReference type="SUPFAM" id="SSF49785">
    <property type="entry name" value="Galactose-binding domain-like"/>
    <property type="match status" value="1"/>
</dbReference>
<reference evidence="10 11" key="1">
    <citation type="submission" date="2018-08" db="EMBL/GenBank/DDBJ databases">
        <title>Genomic taxonomy of the Vibrionaceae family.</title>
        <authorList>
            <person name="Gomez-Gil B."/>
            <person name="Tanaka M."/>
            <person name="Sawabe T."/>
            <person name="Enciso-Ibarra K."/>
        </authorList>
    </citation>
    <scope>NUCLEOTIDE SEQUENCE [LARGE SCALE GENOMIC DNA]</scope>
    <source>
        <strain evidence="10 11">CAIM 1831</strain>
    </source>
</reference>
<comment type="similarity">
    <text evidence="1 6">Belongs to the glycosyl hydrolase 2 family.</text>
</comment>
<evidence type="ECO:0000313" key="10">
    <source>
        <dbReference type="EMBL" id="AXY03572.1"/>
    </source>
</evidence>
<evidence type="ECO:0000256" key="2">
    <source>
        <dbReference type="ARBA" id="ARBA00012761"/>
    </source>
</evidence>
<dbReference type="Gene3D" id="2.60.120.260">
    <property type="entry name" value="Galactose-binding domain-like"/>
    <property type="match status" value="1"/>
</dbReference>
<keyword evidence="4 6" id="KW-0378">Hydrolase</keyword>
<dbReference type="InterPro" id="IPR008979">
    <property type="entry name" value="Galactose-bd-like_sf"/>
</dbReference>
<proteinExistence type="inferred from homology"/>
<dbReference type="Pfam" id="PF02837">
    <property type="entry name" value="Glyco_hydro_2_N"/>
    <property type="match status" value="1"/>
</dbReference>
<dbReference type="InterPro" id="IPR013783">
    <property type="entry name" value="Ig-like_fold"/>
</dbReference>
<dbReference type="SUPFAM" id="SSF51445">
    <property type="entry name" value="(Trans)glycosidases"/>
    <property type="match status" value="1"/>
</dbReference>
<dbReference type="RefSeq" id="WP_128813458.1">
    <property type="nucleotide sequence ID" value="NZ_CP032094.1"/>
</dbReference>
<dbReference type="InterPro" id="IPR036156">
    <property type="entry name" value="Beta-gal/glucu_dom_sf"/>
</dbReference>
<evidence type="ECO:0000259" key="9">
    <source>
        <dbReference type="Pfam" id="PF02837"/>
    </source>
</evidence>
<dbReference type="InterPro" id="IPR023232">
    <property type="entry name" value="Glyco_hydro_2_AS"/>
</dbReference>
<accession>A0ABM6Z044</accession>
<dbReference type="PROSITE" id="PS00719">
    <property type="entry name" value="GLYCOSYL_HYDROL_F2_1"/>
    <property type="match status" value="1"/>
</dbReference>
<evidence type="ECO:0000256" key="1">
    <source>
        <dbReference type="ARBA" id="ARBA00007401"/>
    </source>
</evidence>
<dbReference type="InterPro" id="IPR006104">
    <property type="entry name" value="Glyco_hydro_2_N"/>
</dbReference>
<dbReference type="EMBL" id="CP032094">
    <property type="protein sequence ID" value="AXY03572.1"/>
    <property type="molecule type" value="Genomic_DNA"/>
</dbReference>
<sequence length="612" mass="69668">MTAFLYPQETMTRRVKDISGIWRFKLDTRNEGRVNDWKDGLTDTTDMAVPSSYNDIFTEKEMRDHCGDVWYETEVMIPSEWKDKDVFVRFGSATHQATVWVNGVEVASHVGGYMPFAGLLNDCIKFDQKNKVVVVVNNELSRTTIPCGHVAEYEDGVREVKPWFDFFNYAGIHRPVKLMALPKHRLSDITVITDFEGTVGKVDYTLEANLPDGAQVSVKLYDAQGTPVAEHTGVKGQLKVENVNLWKPGDGYLYTLETSIEVDGAIVDQYPLEVGIRTVKVEGTKFLINNEPFYFKGFGKHEDSDHRGRGYDPVVNLRDMELMDWINANSMRTSHYPYAEEFMQLANRRGLVVIDETPAVGQWDMMISGGGIAGAGAGAGGSEKLKFFDNEDVQTEGLAAQKFAIEELFKRDKNHPCVVMWSLSNEPDTSQESSNEYFRQVFEYARTQDPQNRPLTFVNFMMAPYGKCHAHQHADVICLNRYYGWYIMGGIEMRDAGKAFAKELAGWATEGKPIIITEYGADTTAGVHKLPSVQWSEEYQVEYLDQQHFAFDSCDAVVGEQMWNFADFQTWEGIIRMDGNKKGAFTRNRQPKMAAHHLRKRWAKIPDFKYKK</sequence>
<evidence type="ECO:0000256" key="5">
    <source>
        <dbReference type="ARBA" id="ARBA00023295"/>
    </source>
</evidence>
<dbReference type="Pfam" id="PF02836">
    <property type="entry name" value="Glyco_hydro_2_C"/>
    <property type="match status" value="1"/>
</dbReference>